<gene>
    <name evidence="6" type="ORF">LOC71_04640</name>
</gene>
<dbReference type="InterPro" id="IPR011989">
    <property type="entry name" value="ARM-like"/>
</dbReference>
<dbReference type="PANTHER" id="PTHR33546">
    <property type="entry name" value="LARGE, MULTIFUNCTIONAL SECRETED PROTEIN-RELATED"/>
    <property type="match status" value="1"/>
</dbReference>
<dbReference type="NCBIfam" id="TIGR02604">
    <property type="entry name" value="Piru_Ver_Nterm"/>
    <property type="match status" value="1"/>
</dbReference>
<dbReference type="EMBL" id="JAJKFW010000006">
    <property type="protein sequence ID" value="MCC9641550.1"/>
    <property type="molecule type" value="Genomic_DNA"/>
</dbReference>
<keyword evidence="1 4" id="KW-0349">Heme</keyword>
<dbReference type="Proteomes" id="UP001430306">
    <property type="component" value="Unassembled WGS sequence"/>
</dbReference>
<sequence length="1082" mass="120808">MRRRGSNQNGRRLGMRDPVVFAILAMAAVPTFLASSLVAQSPVGSVEIERRIERGIKDGKGPANVGPAVNVGPAGNEDVARVMREFEGRGDLGDDSPPASPVETVSRLRVPDDLRIELVAGEPDLAQPIDISFDFKGRMWVVEYRQYPFPAGLKVVRYDQHLRAVFDATPKPPPHHVPGADRVSVWEDTNGAGTYDSRRVVIDGLNIATSVAVTTSGIWVLNAPYLLFYPDADQDAVIDDEPIVHLSGFGLEDTHAVANSLRLGPDGWIYGANGSTTTARVRAPLSESPEQTTDFEGQCVWRYQPEEHRFEIFAEGGGNTFGLEIDRDGFVFSGTNNGKTRGMFYPQGSYGRKNWGKHGPLTNPHAYGFFEHMRFEGDSRRFTQALVRYQDNLLPTRYQNQFIAINPLQRCVITSRVLDDASSFRTEDIENTIETDDRWFRPVAITVGPDGAVYFADWYDTRLTHVDPRDNWHKTSGRVYRLVPAKSPPNETNTGYERLLPSRTKFDLTTMSASELTELLAHPSRTLQRLAVEVFASHERPSVAAIATLRDLLGAESDSSSLPALWILSRRGEMTEEDWSLAMDSSNEHVRRWSIRLIGDRGIATESQAAKLRRMAADENNPRVRSQLASTAARLSSTTALPMLRELMLRQKDQSDLHLPLLIWWAVESHCESSGELLLKLLEVPRLWESELVQQTILSRLMRRFAAEDSSRGYQLCARLLELAPTVDAKAELMRGFEEATVGRKNATYPESLTDQFAIYRKERPGSDLLIRLRQGDPQATQTALQSVEDGATPIQTKVRLIEAFGDLRTPAAVPMLRRRLMSDPSDAVKQAALLSLAQFPTTEIGTWIASAYQTAMDGRGNLREVAIRVLASRDAWAMVLMDQIDAAKIPVEWVPMDAVVQMRSLENSTLQDRLQRHWGLVRATPQQKQARIREVKDLVQAASMFDEHRGKDLFAKHCGNCHRLFGEGGMVGPELTGYERSNLDFLLLAVIDPSAGIREEFTNYRLLTNDGRVISGLLEDQTPQWVTIRTAEGNAIRISRDEIESLQASAVSLMPENLVAPLSAAEIRDLMGYLQMPTAVR</sequence>
<dbReference type="PROSITE" id="PS51007">
    <property type="entry name" value="CYTC"/>
    <property type="match status" value="1"/>
</dbReference>
<accession>A0ABS8NDC3</accession>
<evidence type="ECO:0000313" key="6">
    <source>
        <dbReference type="EMBL" id="MCC9641550.1"/>
    </source>
</evidence>
<evidence type="ECO:0000256" key="4">
    <source>
        <dbReference type="PROSITE-ProRule" id="PRU00433"/>
    </source>
</evidence>
<organism evidence="6 7">
    <name type="scientific">Rhodopirellula halodulae</name>
    <dbReference type="NCBI Taxonomy" id="2894198"/>
    <lineage>
        <taxon>Bacteria</taxon>
        <taxon>Pseudomonadati</taxon>
        <taxon>Planctomycetota</taxon>
        <taxon>Planctomycetia</taxon>
        <taxon>Pirellulales</taxon>
        <taxon>Pirellulaceae</taxon>
        <taxon>Rhodopirellula</taxon>
    </lineage>
</organism>
<dbReference type="NCBIfam" id="TIGR02603">
    <property type="entry name" value="CxxCH_TIGR02603"/>
    <property type="match status" value="1"/>
</dbReference>
<dbReference type="Pfam" id="PF23500">
    <property type="entry name" value="DUF7133"/>
    <property type="match status" value="1"/>
</dbReference>
<dbReference type="InterPro" id="IPR013427">
    <property type="entry name" value="Haem-bd_dom_put"/>
</dbReference>
<dbReference type="Gene3D" id="1.10.760.10">
    <property type="entry name" value="Cytochrome c-like domain"/>
    <property type="match status" value="1"/>
</dbReference>
<protein>
    <submittedName>
        <fullName evidence="6">C-type cytochrome</fullName>
    </submittedName>
</protein>
<dbReference type="Pfam" id="PF00034">
    <property type="entry name" value="Cytochrom_C"/>
    <property type="match status" value="1"/>
</dbReference>
<dbReference type="SUPFAM" id="SSF50952">
    <property type="entry name" value="Soluble quinoprotein glucose dehydrogenase"/>
    <property type="match status" value="1"/>
</dbReference>
<evidence type="ECO:0000256" key="3">
    <source>
        <dbReference type="ARBA" id="ARBA00023004"/>
    </source>
</evidence>
<dbReference type="InterPro" id="IPR011041">
    <property type="entry name" value="Quinoprot_gluc/sorb_DH_b-prop"/>
</dbReference>
<dbReference type="InterPro" id="IPR009056">
    <property type="entry name" value="Cyt_c-like_dom"/>
</dbReference>
<reference evidence="6" key="1">
    <citation type="submission" date="2021-11" db="EMBL/GenBank/DDBJ databases">
        <title>Genome sequence.</title>
        <authorList>
            <person name="Sun Q."/>
        </authorList>
    </citation>
    <scope>NUCLEOTIDE SEQUENCE</scope>
    <source>
        <strain evidence="6">JC740</strain>
    </source>
</reference>
<feature type="domain" description="Cytochrome c" evidence="5">
    <location>
        <begin position="946"/>
        <end position="1079"/>
    </location>
</feature>
<dbReference type="InterPro" id="IPR036909">
    <property type="entry name" value="Cyt_c-like_dom_sf"/>
</dbReference>
<dbReference type="SUPFAM" id="SSF48371">
    <property type="entry name" value="ARM repeat"/>
    <property type="match status" value="1"/>
</dbReference>
<keyword evidence="7" id="KW-1185">Reference proteome</keyword>
<dbReference type="PANTHER" id="PTHR33546:SF1">
    <property type="entry name" value="LARGE, MULTIFUNCTIONAL SECRETED PROTEIN"/>
    <property type="match status" value="1"/>
</dbReference>
<comment type="caution">
    <text evidence="6">The sequence shown here is derived from an EMBL/GenBank/DDBJ whole genome shotgun (WGS) entry which is preliminary data.</text>
</comment>
<evidence type="ECO:0000256" key="2">
    <source>
        <dbReference type="ARBA" id="ARBA00022723"/>
    </source>
</evidence>
<name>A0ABS8NDC3_9BACT</name>
<proteinExistence type="predicted"/>
<dbReference type="Pfam" id="PF13646">
    <property type="entry name" value="HEAT_2"/>
    <property type="match status" value="1"/>
</dbReference>
<dbReference type="Gene3D" id="2.120.10.30">
    <property type="entry name" value="TolB, C-terminal domain"/>
    <property type="match status" value="1"/>
</dbReference>
<dbReference type="RefSeq" id="WP_230271753.1">
    <property type="nucleotide sequence ID" value="NZ_JAJKFW010000006.1"/>
</dbReference>
<evidence type="ECO:0000256" key="1">
    <source>
        <dbReference type="ARBA" id="ARBA00022617"/>
    </source>
</evidence>
<dbReference type="SUPFAM" id="SSF46626">
    <property type="entry name" value="Cytochrome c"/>
    <property type="match status" value="1"/>
</dbReference>
<dbReference type="InterPro" id="IPR055557">
    <property type="entry name" value="DUF7133"/>
</dbReference>
<evidence type="ECO:0000313" key="7">
    <source>
        <dbReference type="Proteomes" id="UP001430306"/>
    </source>
</evidence>
<keyword evidence="2 4" id="KW-0479">Metal-binding</keyword>
<dbReference type="InterPro" id="IPR016024">
    <property type="entry name" value="ARM-type_fold"/>
</dbReference>
<dbReference type="Gene3D" id="1.25.10.10">
    <property type="entry name" value="Leucine-rich Repeat Variant"/>
    <property type="match status" value="2"/>
</dbReference>
<evidence type="ECO:0000259" key="5">
    <source>
        <dbReference type="PROSITE" id="PS51007"/>
    </source>
</evidence>
<keyword evidence="3 4" id="KW-0408">Iron</keyword>
<dbReference type="InterPro" id="IPR011042">
    <property type="entry name" value="6-blade_b-propeller_TolB-like"/>
</dbReference>
<dbReference type="InterPro" id="IPR013428">
    <property type="entry name" value="Membrane-bound_put_N"/>
</dbReference>